<evidence type="ECO:0000313" key="10">
    <source>
        <dbReference type="Proteomes" id="UP000022835"/>
    </source>
</evidence>
<keyword evidence="2 8" id="KW-0813">Transport</keyword>
<evidence type="ECO:0000256" key="1">
    <source>
        <dbReference type="ARBA" id="ARBA00001927"/>
    </source>
</evidence>
<dbReference type="EMBL" id="JALN02000002">
    <property type="protein sequence ID" value="KDE97278.1"/>
    <property type="molecule type" value="Genomic_DNA"/>
</dbReference>
<dbReference type="RefSeq" id="WP_036348656.1">
    <property type="nucleotide sequence ID" value="NZ_JALN02000002.1"/>
</dbReference>
<dbReference type="SUPFAM" id="SSF54862">
    <property type="entry name" value="4Fe-4S ferredoxins"/>
    <property type="match status" value="1"/>
</dbReference>
<dbReference type="AlphaFoldDB" id="A0A064CEX9"/>
<dbReference type="GO" id="GO:0051538">
    <property type="term" value="F:3 iron, 4 sulfur cluster binding"/>
    <property type="evidence" value="ECO:0007669"/>
    <property type="project" value="UniProtKB-KW"/>
</dbReference>
<comment type="function">
    <text evidence="8">Ferredoxins are iron-sulfur proteins that transfer electrons in a wide variety of metabolic reactions.</text>
</comment>
<dbReference type="InterPro" id="IPR051269">
    <property type="entry name" value="Fe-S_cluster_ET"/>
</dbReference>
<dbReference type="PANTHER" id="PTHR36923">
    <property type="entry name" value="FERREDOXIN"/>
    <property type="match status" value="1"/>
</dbReference>
<evidence type="ECO:0000256" key="2">
    <source>
        <dbReference type="ARBA" id="ARBA00022448"/>
    </source>
</evidence>
<evidence type="ECO:0000256" key="8">
    <source>
        <dbReference type="RuleBase" id="RU368020"/>
    </source>
</evidence>
<keyword evidence="7" id="KW-0003">3Fe-4S</keyword>
<comment type="cofactor">
    <cofactor evidence="1">
        <name>[3Fe-4S] cluster</name>
        <dbReference type="ChEBI" id="CHEBI:21137"/>
    </cofactor>
</comment>
<dbReference type="PANTHER" id="PTHR36923:SF3">
    <property type="entry name" value="FERREDOXIN"/>
    <property type="match status" value="1"/>
</dbReference>
<comment type="caution">
    <text evidence="9">The sequence shown here is derived from an EMBL/GenBank/DDBJ whole genome shotgun (WGS) entry which is preliminary data.</text>
</comment>
<evidence type="ECO:0000256" key="7">
    <source>
        <dbReference type="ARBA" id="ARBA00023291"/>
    </source>
</evidence>
<evidence type="ECO:0000256" key="3">
    <source>
        <dbReference type="ARBA" id="ARBA00022723"/>
    </source>
</evidence>
<dbReference type="GO" id="GO:0005506">
    <property type="term" value="F:iron ion binding"/>
    <property type="evidence" value="ECO:0007669"/>
    <property type="project" value="UniProtKB-UniRule"/>
</dbReference>
<evidence type="ECO:0000313" key="9">
    <source>
        <dbReference type="EMBL" id="KDE97278.1"/>
    </source>
</evidence>
<dbReference type="eggNOG" id="COG1141">
    <property type="taxonomic scope" value="Bacteria"/>
</dbReference>
<name>A0A064CEX9_9MYCO</name>
<evidence type="ECO:0000256" key="4">
    <source>
        <dbReference type="ARBA" id="ARBA00022982"/>
    </source>
</evidence>
<protein>
    <recommendedName>
        <fullName evidence="8">Ferredoxin</fullName>
    </recommendedName>
</protein>
<dbReference type="Proteomes" id="UP000022835">
    <property type="component" value="Unassembled WGS sequence"/>
</dbReference>
<gene>
    <name evidence="9" type="ORF">Y900_028895</name>
</gene>
<dbReference type="STRING" id="1440774.Y900_028895"/>
<accession>A0A064CEX9</accession>
<keyword evidence="5 8" id="KW-0408">Iron</keyword>
<evidence type="ECO:0000256" key="5">
    <source>
        <dbReference type="ARBA" id="ARBA00023004"/>
    </source>
</evidence>
<dbReference type="InterPro" id="IPR001080">
    <property type="entry name" value="3Fe4S_ferredoxin"/>
</dbReference>
<evidence type="ECO:0000256" key="6">
    <source>
        <dbReference type="ARBA" id="ARBA00023014"/>
    </source>
</evidence>
<dbReference type="PRINTS" id="PR00352">
    <property type="entry name" value="3FE4SFRDOXIN"/>
</dbReference>
<organism evidence="9 10">
    <name type="scientific">Mycolicibacterium aromaticivorans JS19b1 = JCM 16368</name>
    <dbReference type="NCBI Taxonomy" id="1440774"/>
    <lineage>
        <taxon>Bacteria</taxon>
        <taxon>Bacillati</taxon>
        <taxon>Actinomycetota</taxon>
        <taxon>Actinomycetes</taxon>
        <taxon>Mycobacteriales</taxon>
        <taxon>Mycobacteriaceae</taxon>
        <taxon>Mycolicibacterium</taxon>
    </lineage>
</organism>
<dbReference type="GO" id="GO:0009055">
    <property type="term" value="F:electron transfer activity"/>
    <property type="evidence" value="ECO:0007669"/>
    <property type="project" value="UniProtKB-UniRule"/>
</dbReference>
<sequence>MINIEVDRELCQGYANCIVAAPDVFDLDEDGRVMVLRGQVGDSERGRLDESVRSCPVAALRLHESEPIGRPH</sequence>
<keyword evidence="10" id="KW-1185">Reference proteome</keyword>
<proteinExistence type="predicted"/>
<reference evidence="9" key="1">
    <citation type="submission" date="2014-05" db="EMBL/GenBank/DDBJ databases">
        <title>Genome sequence of Mycobacterium aromaticivorans strain JS19b1T (= DSM 45407T).</title>
        <authorList>
            <person name="Kwak Y."/>
            <person name="Park G.-S."/>
            <person name="Li Q.X."/>
            <person name="Lee S.-E."/>
            <person name="Shin J.-H."/>
        </authorList>
    </citation>
    <scope>NUCLEOTIDE SEQUENCE [LARGE SCALE GENOMIC DNA]</scope>
    <source>
        <strain evidence="9">JS19b1</strain>
    </source>
</reference>
<keyword evidence="6 8" id="KW-0411">Iron-sulfur</keyword>
<keyword evidence="4 8" id="KW-0249">Electron transport</keyword>
<dbReference type="Gene3D" id="3.30.70.20">
    <property type="match status" value="1"/>
</dbReference>
<dbReference type="Pfam" id="PF13459">
    <property type="entry name" value="Fer4_15"/>
    <property type="match status" value="1"/>
</dbReference>
<keyword evidence="3 8" id="KW-0479">Metal-binding</keyword>